<feature type="transmembrane region" description="Helical" evidence="1">
    <location>
        <begin position="170"/>
        <end position="198"/>
    </location>
</feature>
<evidence type="ECO:0000313" key="2">
    <source>
        <dbReference type="EMBL" id="MBK1669276.1"/>
    </source>
</evidence>
<dbReference type="HAMAP" id="MF_02093">
    <property type="entry name" value="Beta_carotene_diox"/>
    <property type="match status" value="1"/>
</dbReference>
<feature type="binding site" evidence="1">
    <location>
        <position position="232"/>
    </location>
    <ligand>
        <name>Fe cation</name>
        <dbReference type="ChEBI" id="CHEBI:24875"/>
    </ligand>
</feature>
<accession>A0ABS1DGZ8</accession>
<dbReference type="Proteomes" id="UP001296873">
    <property type="component" value="Unassembled WGS sequence"/>
</dbReference>
<proteinExistence type="inferred from homology"/>
<keyword evidence="1" id="KW-0472">Membrane</keyword>
<evidence type="ECO:0000313" key="3">
    <source>
        <dbReference type="Proteomes" id="UP001296873"/>
    </source>
</evidence>
<feature type="transmembrane region" description="Helical" evidence="1">
    <location>
        <begin position="19"/>
        <end position="37"/>
    </location>
</feature>
<organism evidence="2 3">
    <name type="scientific">Rhodovibrio sodomensis</name>
    <dbReference type="NCBI Taxonomy" id="1088"/>
    <lineage>
        <taxon>Bacteria</taxon>
        <taxon>Pseudomonadati</taxon>
        <taxon>Pseudomonadota</taxon>
        <taxon>Alphaproteobacteria</taxon>
        <taxon>Rhodospirillales</taxon>
        <taxon>Rhodovibrionaceae</taxon>
        <taxon>Rhodovibrio</taxon>
    </lineage>
</organism>
<dbReference type="NCBIfam" id="TIGR03753">
    <property type="entry name" value="blh_monoox"/>
    <property type="match status" value="1"/>
</dbReference>
<feature type="binding site" evidence="1">
    <location>
        <position position="114"/>
    </location>
    <ligand>
        <name>Fe cation</name>
        <dbReference type="ChEBI" id="CHEBI:24875"/>
    </ligand>
</feature>
<comment type="caution">
    <text evidence="2">The sequence shown here is derived from an EMBL/GenBank/DDBJ whole genome shotgun (WGS) entry which is preliminary data.</text>
</comment>
<protein>
    <recommendedName>
        <fullName evidence="1">Probable beta-carotene 15,15'-dioxygenase</fullName>
        <ecNumber evidence="1">1.13.11.63</ecNumber>
    </recommendedName>
</protein>
<feature type="binding site" evidence="1">
    <location>
        <position position="236"/>
    </location>
    <ligand>
        <name>Fe cation</name>
        <dbReference type="ChEBI" id="CHEBI:24875"/>
    </ligand>
</feature>
<dbReference type="InterPro" id="IPR022270">
    <property type="entry name" value="Blh_diox"/>
</dbReference>
<comment type="function">
    <text evidence="1">Catalyzes the cleavage of beta-carotene at its central double bond (15,15') to yield two molecules of all-trans-retinal.</text>
</comment>
<keyword evidence="1" id="KW-1003">Cell membrane</keyword>
<sequence>MTLAAAAQIPASWQRGHRLAALGLTAGLLAVGLWGAPGMTAQLVVLALTVALLGLPHGAVDHLQGRALLRPRLAGAWPAGFAGVYVGAAVLVIAGWAAAPPVLLLAFLALAILHFGAEDVEQDRLLATRAGRLAEGLLRGSIPVAGPVLFHPSATGQLFSLLTPGTSLQTIFAVVQAAALPATVLLSGASGLMIWAAWRNRGLLAAELGALLLLVAVLPPLLAFAGYFCFWHAPRHSLSVIARIAPRDFRDGLRRFTASAIALTSLTIALAALAWILLDGGSQPARASVQVVFAGLAALTVPHVGLAIASARAGCTTDDTPN</sequence>
<keyword evidence="1" id="KW-0560">Oxidoreductase</keyword>
<reference evidence="2 3" key="1">
    <citation type="journal article" date="2020" name="Microorganisms">
        <title>Osmotic Adaptation and Compatible Solute Biosynthesis of Phototrophic Bacteria as Revealed from Genome Analyses.</title>
        <authorList>
            <person name="Imhoff J.F."/>
            <person name="Rahn T."/>
            <person name="Kunzel S."/>
            <person name="Keller A."/>
            <person name="Neulinger S.C."/>
        </authorList>
    </citation>
    <scope>NUCLEOTIDE SEQUENCE [LARGE SCALE GENOMIC DNA]</scope>
    <source>
        <strain evidence="2 3">DSM 9895</strain>
    </source>
</reference>
<dbReference type="RefSeq" id="WP_200341608.1">
    <property type="nucleotide sequence ID" value="NZ_NRRL01000043.1"/>
</dbReference>
<comment type="subcellular location">
    <subcellularLocation>
        <location evidence="1">Cell membrane</location>
        <topology evidence="1">Multi-pass membrane protein</topology>
    </subcellularLocation>
</comment>
<keyword evidence="1" id="KW-0223">Dioxygenase</keyword>
<gene>
    <name evidence="2" type="ORF">CKO28_14660</name>
</gene>
<feature type="transmembrane region" description="Helical" evidence="1">
    <location>
        <begin position="43"/>
        <end position="63"/>
    </location>
</feature>
<name>A0ABS1DGZ8_9PROT</name>
<dbReference type="Pfam" id="PF15461">
    <property type="entry name" value="BCD"/>
    <property type="match status" value="1"/>
</dbReference>
<dbReference type="EC" id="1.13.11.63" evidence="1"/>
<feature type="binding site" evidence="1">
    <location>
        <position position="57"/>
    </location>
    <ligand>
        <name>Fe cation</name>
        <dbReference type="ChEBI" id="CHEBI:24875"/>
    </ligand>
</feature>
<feature type="transmembrane region" description="Helical" evidence="1">
    <location>
        <begin position="75"/>
        <end position="96"/>
    </location>
</feature>
<comment type="similarity">
    <text evidence="1">Belongs to the Brp/Blh beta-carotene diooxygenase family.</text>
</comment>
<feature type="transmembrane region" description="Helical" evidence="1">
    <location>
        <begin position="102"/>
        <end position="120"/>
    </location>
</feature>
<keyword evidence="1" id="KW-1133">Transmembrane helix</keyword>
<dbReference type="EMBL" id="NRRL01000043">
    <property type="protein sequence ID" value="MBK1669276.1"/>
    <property type="molecule type" value="Genomic_DNA"/>
</dbReference>
<evidence type="ECO:0000256" key="1">
    <source>
        <dbReference type="HAMAP-Rule" id="MF_02093"/>
    </source>
</evidence>
<keyword evidence="1" id="KW-0479">Metal-binding</keyword>
<feature type="transmembrane region" description="Helical" evidence="1">
    <location>
        <begin position="132"/>
        <end position="150"/>
    </location>
</feature>
<comment type="catalytic activity">
    <reaction evidence="1">
        <text>all-trans-beta-carotene + O2 = 2 all-trans-retinal</text>
        <dbReference type="Rhea" id="RHEA:32887"/>
        <dbReference type="ChEBI" id="CHEBI:15379"/>
        <dbReference type="ChEBI" id="CHEBI:17579"/>
        <dbReference type="ChEBI" id="CHEBI:17898"/>
        <dbReference type="EC" id="1.13.11.63"/>
    </reaction>
</comment>
<feature type="transmembrane region" description="Helical" evidence="1">
    <location>
        <begin position="210"/>
        <end position="233"/>
    </location>
</feature>
<keyword evidence="1" id="KW-0812">Transmembrane</keyword>
<keyword evidence="1" id="KW-0408">Iron</keyword>
<feature type="transmembrane region" description="Helical" evidence="1">
    <location>
        <begin position="256"/>
        <end position="278"/>
    </location>
</feature>
<comment type="cofactor">
    <cofactor evidence="1">
        <name>Fe(2+)</name>
        <dbReference type="ChEBI" id="CHEBI:29033"/>
    </cofactor>
</comment>
<keyword evidence="3" id="KW-1185">Reference proteome</keyword>